<dbReference type="GO" id="GO:0000774">
    <property type="term" value="F:adenyl-nucleotide exchange factor activity"/>
    <property type="evidence" value="ECO:0007669"/>
    <property type="project" value="InterPro"/>
</dbReference>
<dbReference type="SUPFAM" id="SSF51064">
    <property type="entry name" value="Head domain of nucleotide exchange factor GrpE"/>
    <property type="match status" value="1"/>
</dbReference>
<keyword evidence="3 4" id="KW-0346">Stress response</keyword>
<dbReference type="HAMAP" id="MF_01151">
    <property type="entry name" value="GrpE"/>
    <property type="match status" value="1"/>
</dbReference>
<organism evidence="7 8">
    <name type="scientific">Subdoligranulum variabile</name>
    <dbReference type="NCBI Taxonomy" id="214851"/>
    <lineage>
        <taxon>Bacteria</taxon>
        <taxon>Bacillati</taxon>
        <taxon>Bacillota</taxon>
        <taxon>Clostridia</taxon>
        <taxon>Eubacteriales</taxon>
        <taxon>Oscillospiraceae</taxon>
        <taxon>Subdoligranulum</taxon>
    </lineage>
</organism>
<evidence type="ECO:0000256" key="5">
    <source>
        <dbReference type="RuleBase" id="RU004478"/>
    </source>
</evidence>
<reference evidence="7" key="1">
    <citation type="journal article" date="2021" name="PeerJ">
        <title>Extensive microbial diversity within the chicken gut microbiome revealed by metagenomics and culture.</title>
        <authorList>
            <person name="Gilroy R."/>
            <person name="Ravi A."/>
            <person name="Getino M."/>
            <person name="Pursley I."/>
            <person name="Horton D.L."/>
            <person name="Alikhan N.F."/>
            <person name="Baker D."/>
            <person name="Gharbi K."/>
            <person name="Hall N."/>
            <person name="Watson M."/>
            <person name="Adriaenssens E.M."/>
            <person name="Foster-Nyarko E."/>
            <person name="Jarju S."/>
            <person name="Secka A."/>
            <person name="Antonio M."/>
            <person name="Oren A."/>
            <person name="Chaudhuri R.R."/>
            <person name="La Ragione R."/>
            <person name="Hildebrand F."/>
            <person name="Pallen M.J."/>
        </authorList>
    </citation>
    <scope>NUCLEOTIDE SEQUENCE</scope>
    <source>
        <strain evidence="7">ChiBcec21-2208</strain>
    </source>
</reference>
<evidence type="ECO:0000313" key="8">
    <source>
        <dbReference type="Proteomes" id="UP000782880"/>
    </source>
</evidence>
<evidence type="ECO:0000256" key="6">
    <source>
        <dbReference type="SAM" id="MobiDB-lite"/>
    </source>
</evidence>
<dbReference type="Gene3D" id="2.30.22.10">
    <property type="entry name" value="Head domain of nucleotide exchange factor GrpE"/>
    <property type="match status" value="1"/>
</dbReference>
<dbReference type="PRINTS" id="PR00773">
    <property type="entry name" value="GRPEPROTEIN"/>
</dbReference>
<gene>
    <name evidence="3" type="primary">grpE</name>
    <name evidence="7" type="ORF">K8V20_00640</name>
</gene>
<dbReference type="SUPFAM" id="SSF58014">
    <property type="entry name" value="Coiled-coil domain of nucleotide exchange factor GrpE"/>
    <property type="match status" value="1"/>
</dbReference>
<proteinExistence type="inferred from homology"/>
<comment type="subunit">
    <text evidence="3">Homodimer.</text>
</comment>
<dbReference type="Proteomes" id="UP000782880">
    <property type="component" value="Unassembled WGS sequence"/>
</dbReference>
<reference evidence="7" key="2">
    <citation type="submission" date="2021-09" db="EMBL/GenBank/DDBJ databases">
        <authorList>
            <person name="Gilroy R."/>
        </authorList>
    </citation>
    <scope>NUCLEOTIDE SEQUENCE</scope>
    <source>
        <strain evidence="7">ChiBcec21-2208</strain>
    </source>
</reference>
<dbReference type="GO" id="GO:0051087">
    <property type="term" value="F:protein-folding chaperone binding"/>
    <property type="evidence" value="ECO:0007669"/>
    <property type="project" value="InterPro"/>
</dbReference>
<dbReference type="InterPro" id="IPR000740">
    <property type="entry name" value="GrpE"/>
</dbReference>
<feature type="compositionally biased region" description="Basic and acidic residues" evidence="6">
    <location>
        <begin position="24"/>
        <end position="49"/>
    </location>
</feature>
<dbReference type="GO" id="GO:0042803">
    <property type="term" value="F:protein homodimerization activity"/>
    <property type="evidence" value="ECO:0007669"/>
    <property type="project" value="InterPro"/>
</dbReference>
<evidence type="ECO:0000313" key="7">
    <source>
        <dbReference type="EMBL" id="HJG27145.1"/>
    </source>
</evidence>
<dbReference type="Pfam" id="PF01025">
    <property type="entry name" value="GrpE"/>
    <property type="match status" value="1"/>
</dbReference>
<dbReference type="InterPro" id="IPR009012">
    <property type="entry name" value="GrpE_head"/>
</dbReference>
<name>A0A921LN27_9FIRM</name>
<comment type="subcellular location">
    <subcellularLocation>
        <location evidence="3">Cytoplasm</location>
    </subcellularLocation>
</comment>
<feature type="compositionally biased region" description="Basic and acidic residues" evidence="6">
    <location>
        <begin position="1"/>
        <end position="10"/>
    </location>
</feature>
<evidence type="ECO:0000256" key="3">
    <source>
        <dbReference type="HAMAP-Rule" id="MF_01151"/>
    </source>
</evidence>
<dbReference type="GO" id="GO:0005737">
    <property type="term" value="C:cytoplasm"/>
    <property type="evidence" value="ECO:0007669"/>
    <property type="project" value="UniProtKB-SubCell"/>
</dbReference>
<evidence type="ECO:0000256" key="2">
    <source>
        <dbReference type="ARBA" id="ARBA00023186"/>
    </source>
</evidence>
<protein>
    <recommendedName>
        <fullName evidence="3 4">Protein GrpE</fullName>
    </recommendedName>
    <alternativeName>
        <fullName evidence="3">HSP-70 cofactor</fullName>
    </alternativeName>
</protein>
<accession>A0A921LN27</accession>
<evidence type="ECO:0000256" key="1">
    <source>
        <dbReference type="ARBA" id="ARBA00009054"/>
    </source>
</evidence>
<sequence length="199" mass="21974">MSHETEKEKTTAAQPEQAAEAPETEAKTEAASEQKADKSDKKEKHHHAEAALQAKLEASEKKNAELKDQLLRTAAEYDNYRKRSQREADQKFNDGISHAVTQILSILDTLDMAANAACTDENYKKGVMMTLDKAAKALENLHITEIEALAKPFDPNFMNAVQQVPPAEGQESGTVVQVFQKGYKIGDKIIRHATVVVAE</sequence>
<comment type="similarity">
    <text evidence="1 3 5">Belongs to the GrpE family.</text>
</comment>
<dbReference type="GO" id="GO:0051082">
    <property type="term" value="F:unfolded protein binding"/>
    <property type="evidence" value="ECO:0007669"/>
    <property type="project" value="TreeGrafter"/>
</dbReference>
<dbReference type="CDD" id="cd00446">
    <property type="entry name" value="GrpE"/>
    <property type="match status" value="1"/>
</dbReference>
<dbReference type="GO" id="GO:0006457">
    <property type="term" value="P:protein folding"/>
    <property type="evidence" value="ECO:0007669"/>
    <property type="project" value="InterPro"/>
</dbReference>
<comment type="function">
    <text evidence="3 4">Participates actively in the response to hyperosmotic and heat shock by preventing the aggregation of stress-denatured proteins, in association with DnaK and GrpE. It is the nucleotide exchange factor for DnaK and may function as a thermosensor. Unfolded proteins bind initially to DnaJ; upon interaction with the DnaJ-bound protein, DnaK hydrolyzes its bound ATP, resulting in the formation of a stable complex. GrpE releases ADP from DnaK; ATP binding to DnaK triggers the release of the substrate protein, thus completing the reaction cycle. Several rounds of ATP-dependent interactions between DnaJ, DnaK and GrpE are required for fully efficient folding.</text>
</comment>
<evidence type="ECO:0000256" key="4">
    <source>
        <dbReference type="RuleBase" id="RU000639"/>
    </source>
</evidence>
<feature type="region of interest" description="Disordered" evidence="6">
    <location>
        <begin position="1"/>
        <end position="60"/>
    </location>
</feature>
<dbReference type="AlphaFoldDB" id="A0A921LN27"/>
<keyword evidence="2 3" id="KW-0143">Chaperone</keyword>
<comment type="caution">
    <text evidence="7">The sequence shown here is derived from an EMBL/GenBank/DDBJ whole genome shotgun (WGS) entry which is preliminary data.</text>
</comment>
<keyword evidence="3" id="KW-0963">Cytoplasm</keyword>
<dbReference type="Gene3D" id="3.90.20.20">
    <property type="match status" value="1"/>
</dbReference>
<dbReference type="EMBL" id="DYVE01000018">
    <property type="protein sequence ID" value="HJG27145.1"/>
    <property type="molecule type" value="Genomic_DNA"/>
</dbReference>
<dbReference type="InterPro" id="IPR013805">
    <property type="entry name" value="GrpE_CC"/>
</dbReference>
<feature type="compositionally biased region" description="Low complexity" evidence="6">
    <location>
        <begin position="11"/>
        <end position="21"/>
    </location>
</feature>
<dbReference type="PROSITE" id="PS01071">
    <property type="entry name" value="GRPE"/>
    <property type="match status" value="1"/>
</dbReference>
<dbReference type="PANTHER" id="PTHR21237">
    <property type="entry name" value="GRPE PROTEIN"/>
    <property type="match status" value="1"/>
</dbReference>
<dbReference type="PANTHER" id="PTHR21237:SF23">
    <property type="entry name" value="GRPE PROTEIN HOMOLOG, MITOCHONDRIAL"/>
    <property type="match status" value="1"/>
</dbReference>